<evidence type="ECO:0000313" key="2">
    <source>
        <dbReference type="EMBL" id="PYC69990.1"/>
    </source>
</evidence>
<dbReference type="EMBL" id="PYBV01000017">
    <property type="protein sequence ID" value="PYC69990.1"/>
    <property type="molecule type" value="Genomic_DNA"/>
</dbReference>
<organism evidence="2 3">
    <name type="scientific">Micromonospora arborensis</name>
    <dbReference type="NCBI Taxonomy" id="2116518"/>
    <lineage>
        <taxon>Bacteria</taxon>
        <taxon>Bacillati</taxon>
        <taxon>Actinomycetota</taxon>
        <taxon>Actinomycetes</taxon>
        <taxon>Micromonosporales</taxon>
        <taxon>Micromonosporaceae</taxon>
        <taxon>Micromonospora</taxon>
    </lineage>
</organism>
<gene>
    <name evidence="2" type="ORF">C7C45_15020</name>
</gene>
<proteinExistence type="predicted"/>
<accession>A0A318NK46</accession>
<dbReference type="AlphaFoldDB" id="A0A318NK46"/>
<dbReference type="Proteomes" id="UP000248333">
    <property type="component" value="Unassembled WGS sequence"/>
</dbReference>
<comment type="caution">
    <text evidence="2">The sequence shown here is derived from an EMBL/GenBank/DDBJ whole genome shotgun (WGS) entry which is preliminary data.</text>
</comment>
<sequence>MACYRRVYHEGVAAVRAIVAGYGPEDWSRTGPCHPWSGLDLLRHLQITAGQSLATLAHAWRHGPEELMTPDELALFNDRTLISLAPAEPTATLAEFVRLAGRYLVLASASPDLPCYSYRGRVWDVACSVGVLAVEWHMHAWDLAVTIGVEHRPREPALIVEAFRTGMAYLPAPPTEDWAGLVSAAGRQLRVDQAA</sequence>
<dbReference type="SUPFAM" id="SSF109854">
    <property type="entry name" value="DinB/YfiT-like putative metalloenzymes"/>
    <property type="match status" value="1"/>
</dbReference>
<dbReference type="InterPro" id="IPR034660">
    <property type="entry name" value="DinB/YfiT-like"/>
</dbReference>
<feature type="domain" description="Mycothiol-dependent maleylpyruvate isomerase metal-binding" evidence="1">
    <location>
        <begin position="10"/>
        <end position="144"/>
    </location>
</feature>
<evidence type="ECO:0000313" key="3">
    <source>
        <dbReference type="Proteomes" id="UP000248333"/>
    </source>
</evidence>
<keyword evidence="3" id="KW-1185">Reference proteome</keyword>
<evidence type="ECO:0000259" key="1">
    <source>
        <dbReference type="Pfam" id="PF11716"/>
    </source>
</evidence>
<protein>
    <recommendedName>
        <fullName evidence="1">Mycothiol-dependent maleylpyruvate isomerase metal-binding domain-containing protein</fullName>
    </recommendedName>
</protein>
<name>A0A318NK46_9ACTN</name>
<dbReference type="Pfam" id="PF11716">
    <property type="entry name" value="MDMPI_N"/>
    <property type="match status" value="1"/>
</dbReference>
<dbReference type="Gene3D" id="1.20.120.450">
    <property type="entry name" value="dinb family like domain"/>
    <property type="match status" value="1"/>
</dbReference>
<dbReference type="GO" id="GO:0046872">
    <property type="term" value="F:metal ion binding"/>
    <property type="evidence" value="ECO:0007669"/>
    <property type="project" value="InterPro"/>
</dbReference>
<dbReference type="RefSeq" id="WP_110564281.1">
    <property type="nucleotide sequence ID" value="NZ_PYBV01000017.1"/>
</dbReference>
<reference evidence="2 3" key="1">
    <citation type="submission" date="2018-03" db="EMBL/GenBank/DDBJ databases">
        <title>Bioinformatic expansion and discovery of thiopeptide antibiotics.</title>
        <authorList>
            <person name="Schwalen C.J."/>
            <person name="Hudson G.A."/>
            <person name="Mitchell D.A."/>
        </authorList>
    </citation>
    <scope>NUCLEOTIDE SEQUENCE [LARGE SCALE GENOMIC DNA]</scope>
    <source>
        <strain evidence="2 3">NRRL 8041</strain>
    </source>
</reference>
<dbReference type="InterPro" id="IPR024344">
    <property type="entry name" value="MDMPI_metal-binding"/>
</dbReference>